<dbReference type="STRING" id="511.UZ73_19005"/>
<sequence>MRIFKQLLPAWLVNAVSAVAIVAALVTATQVADAIRNSPNASPWLKANADAVGRLAMFESSGQLDVYNGSCCTGILQMNKKNIRKYAETSPEDFKTWDLQSQVDAWSKLTTEAMQARAPKTLAGLGTFDGREVDGDMVLACVQLGIGNCQKMINSGSCNGFADINGTTICKMADRIRNGPPTGNNGDPVDDIIRPNPDQGGTYRPPVDPCIREGEGCLPLTESLEQGFASGSGVSMGNLRAIIFAISTAFVTLISMSFITALFRNYSTGSIEKVELVSGVQKTIMIGMSFIVVMSLF</sequence>
<protein>
    <submittedName>
        <fullName evidence="2">Uncharacterized protein</fullName>
    </submittedName>
</protein>
<evidence type="ECO:0000256" key="1">
    <source>
        <dbReference type="SAM" id="Phobius"/>
    </source>
</evidence>
<comment type="caution">
    <text evidence="2">The sequence shown here is derived from an EMBL/GenBank/DDBJ whole genome shotgun (WGS) entry which is preliminary data.</text>
</comment>
<evidence type="ECO:0000313" key="2">
    <source>
        <dbReference type="EMBL" id="PWE16080.1"/>
    </source>
</evidence>
<dbReference type="Proteomes" id="UP000245216">
    <property type="component" value="Unassembled WGS sequence"/>
</dbReference>
<feature type="transmembrane region" description="Helical" evidence="1">
    <location>
        <begin position="241"/>
        <end position="264"/>
    </location>
</feature>
<keyword evidence="1" id="KW-0472">Membrane</keyword>
<dbReference type="AlphaFoldDB" id="A0A2U2BPZ1"/>
<evidence type="ECO:0000313" key="3">
    <source>
        <dbReference type="Proteomes" id="UP000245216"/>
    </source>
</evidence>
<proteinExistence type="predicted"/>
<feature type="transmembrane region" description="Helical" evidence="1">
    <location>
        <begin position="276"/>
        <end position="296"/>
    </location>
</feature>
<dbReference type="RefSeq" id="WP_109088526.1">
    <property type="nucleotide sequence ID" value="NZ_QEXO01000001.1"/>
</dbReference>
<organism evidence="2 3">
    <name type="scientific">Alcaligenes faecalis</name>
    <dbReference type="NCBI Taxonomy" id="511"/>
    <lineage>
        <taxon>Bacteria</taxon>
        <taxon>Pseudomonadati</taxon>
        <taxon>Pseudomonadota</taxon>
        <taxon>Betaproteobacteria</taxon>
        <taxon>Burkholderiales</taxon>
        <taxon>Alcaligenaceae</taxon>
        <taxon>Alcaligenes</taxon>
    </lineage>
</organism>
<dbReference type="EMBL" id="QEXO01000001">
    <property type="protein sequence ID" value="PWE16080.1"/>
    <property type="molecule type" value="Genomic_DNA"/>
</dbReference>
<gene>
    <name evidence="2" type="ORF">DF183_04975</name>
</gene>
<name>A0A2U2BPZ1_ALCFA</name>
<keyword evidence="1" id="KW-1133">Transmembrane helix</keyword>
<reference evidence="2 3" key="1">
    <citation type="submission" date="2018-05" db="EMBL/GenBank/DDBJ databases">
        <title>Genome Sequence of an Efficient Indole-Degrading Bacterium, Alcaligenes sp.YBY.</title>
        <authorList>
            <person name="Yang B."/>
        </authorList>
    </citation>
    <scope>NUCLEOTIDE SEQUENCE [LARGE SCALE GENOMIC DNA]</scope>
    <source>
        <strain evidence="2 3">YBY</strain>
    </source>
</reference>
<accession>A0A2U2BPZ1</accession>
<reference evidence="2 3" key="2">
    <citation type="submission" date="2018-05" db="EMBL/GenBank/DDBJ databases">
        <authorList>
            <person name="Lanie J.A."/>
            <person name="Ng W.-L."/>
            <person name="Kazmierczak K.M."/>
            <person name="Andrzejewski T.M."/>
            <person name="Davidsen T.M."/>
            <person name="Wayne K.J."/>
            <person name="Tettelin H."/>
            <person name="Glass J.I."/>
            <person name="Rusch D."/>
            <person name="Podicherti R."/>
            <person name="Tsui H.-C.T."/>
            <person name="Winkler M.E."/>
        </authorList>
    </citation>
    <scope>NUCLEOTIDE SEQUENCE [LARGE SCALE GENOMIC DNA]</scope>
    <source>
        <strain evidence="2 3">YBY</strain>
    </source>
</reference>
<keyword evidence="1" id="KW-0812">Transmembrane</keyword>